<organism evidence="4 5">
    <name type="scientific">Futiania mangrovi</name>
    <dbReference type="NCBI Taxonomy" id="2959716"/>
    <lineage>
        <taxon>Bacteria</taxon>
        <taxon>Pseudomonadati</taxon>
        <taxon>Pseudomonadota</taxon>
        <taxon>Alphaproteobacteria</taxon>
        <taxon>Futianiales</taxon>
        <taxon>Futianiaceae</taxon>
        <taxon>Futiania</taxon>
    </lineage>
</organism>
<dbReference type="Proteomes" id="UP001055804">
    <property type="component" value="Unassembled WGS sequence"/>
</dbReference>
<gene>
    <name evidence="4" type="ORF">NJQ99_14015</name>
</gene>
<feature type="domain" description="DUF6161" evidence="3">
    <location>
        <begin position="219"/>
        <end position="434"/>
    </location>
</feature>
<dbReference type="AlphaFoldDB" id="A0A9J6PLL7"/>
<evidence type="ECO:0000259" key="3">
    <source>
        <dbReference type="Pfam" id="PF19658"/>
    </source>
</evidence>
<protein>
    <submittedName>
        <fullName evidence="4">DUF6161 domain-containing protein</fullName>
    </submittedName>
</protein>
<evidence type="ECO:0000256" key="1">
    <source>
        <dbReference type="SAM" id="Coils"/>
    </source>
</evidence>
<dbReference type="EMBL" id="JAMZFT010000003">
    <property type="protein sequence ID" value="MCP1337535.1"/>
    <property type="molecule type" value="Genomic_DNA"/>
</dbReference>
<keyword evidence="2" id="KW-0472">Membrane</keyword>
<keyword evidence="1" id="KW-0175">Coiled coil</keyword>
<feature type="transmembrane region" description="Helical" evidence="2">
    <location>
        <begin position="306"/>
        <end position="326"/>
    </location>
</feature>
<dbReference type="Pfam" id="PF19658">
    <property type="entry name" value="DUF6161"/>
    <property type="match status" value="1"/>
</dbReference>
<dbReference type="InterPro" id="IPR046159">
    <property type="entry name" value="DUF6161"/>
</dbReference>
<keyword evidence="5" id="KW-1185">Reference proteome</keyword>
<dbReference type="RefSeq" id="WP_269333500.1">
    <property type="nucleotide sequence ID" value="NZ_JAMZFT010000003.1"/>
</dbReference>
<sequence>MAEKRYNIHYKTIKPVEFSSKSAAKSYLESERELWRPLQEAVAEKNELRSIQTRNHTSALEGFDQVFDRLLKACENVDDFNRKTATLYQGEILPPPSSSTEGILILGLLKAGRKDDAIHAFIYFVARNYTINYQNQTFIKDAFENGKILHTAAHAAAALAPATPMSKRLNEALRSAKANAEALDEEVATAQTINKEHAQALERLRDHWKRRAKRIEAIIVRRERQRRSRYDSWLANIDDEVAKRFERAEKRLAALDRANKTKQEERQAEFDRLLDLFHTQLRSRAPAKLWSDRAAAHIKKANHSRWVFLGGTAAAVLIGIMIPYCFGDYIAQSFFTLSCDQATPPVCTRVFSAKGPLTVAGLLLVMSLVMWALRLTYKIYLSERHLALDASEKEAFAQTFLAIKEGANVDAQNEAIVLASLFRPTQDGIIKDDEGAIDFSAAAIIARQLGKGTP</sequence>
<feature type="coiled-coil region" evidence="1">
    <location>
        <begin position="166"/>
        <end position="218"/>
    </location>
</feature>
<comment type="caution">
    <text evidence="4">The sequence shown here is derived from an EMBL/GenBank/DDBJ whole genome shotgun (WGS) entry which is preliminary data.</text>
</comment>
<name>A0A9J6PLL7_9PROT</name>
<evidence type="ECO:0000313" key="4">
    <source>
        <dbReference type="EMBL" id="MCP1337535.1"/>
    </source>
</evidence>
<evidence type="ECO:0000313" key="5">
    <source>
        <dbReference type="Proteomes" id="UP001055804"/>
    </source>
</evidence>
<keyword evidence="2" id="KW-0812">Transmembrane</keyword>
<keyword evidence="2" id="KW-1133">Transmembrane helix</keyword>
<proteinExistence type="predicted"/>
<reference evidence="4" key="1">
    <citation type="submission" date="2022-06" db="EMBL/GenBank/DDBJ databases">
        <title>Isolation and Genomics of Futiania mangrovii gen. nov., sp. nov., a Rare and Metabolically-versatile member in the Class Alphaproteobacteria.</title>
        <authorList>
            <person name="Liu L."/>
            <person name="Huang W.-C."/>
            <person name="Pan J."/>
            <person name="Li J."/>
            <person name="Huang Y."/>
            <person name="Du H."/>
            <person name="Liu Y."/>
            <person name="Li M."/>
        </authorList>
    </citation>
    <scope>NUCLEOTIDE SEQUENCE</scope>
    <source>
        <strain evidence="4">FT118</strain>
    </source>
</reference>
<feature type="transmembrane region" description="Helical" evidence="2">
    <location>
        <begin position="359"/>
        <end position="377"/>
    </location>
</feature>
<accession>A0A9J6PLL7</accession>
<evidence type="ECO:0000256" key="2">
    <source>
        <dbReference type="SAM" id="Phobius"/>
    </source>
</evidence>